<organism evidence="1 2">
    <name type="scientific">Aeromonas dhakensis</name>
    <dbReference type="NCBI Taxonomy" id="196024"/>
    <lineage>
        <taxon>Bacteria</taxon>
        <taxon>Pseudomonadati</taxon>
        <taxon>Pseudomonadota</taxon>
        <taxon>Gammaproteobacteria</taxon>
        <taxon>Aeromonadales</taxon>
        <taxon>Aeromonadaceae</taxon>
        <taxon>Aeromonas</taxon>
    </lineage>
</organism>
<gene>
    <name evidence="1" type="ORF">HMPREF1171_01674</name>
</gene>
<dbReference type="NCBIfam" id="NF041623">
    <property type="entry name" value="KwaB"/>
    <property type="match status" value="1"/>
</dbReference>
<dbReference type="Proteomes" id="UP000005149">
    <property type="component" value="Unassembled WGS sequence"/>
</dbReference>
<keyword evidence="2" id="KW-1185">Reference proteome</keyword>
<protein>
    <recommendedName>
        <fullName evidence="3">DUF4868 domain-containing protein</fullName>
    </recommendedName>
</protein>
<evidence type="ECO:0000313" key="2">
    <source>
        <dbReference type="Proteomes" id="UP000005149"/>
    </source>
</evidence>
<accession>K1J9Y8</accession>
<dbReference type="RefSeq" id="WP_005302037.1">
    <property type="nucleotide sequence ID" value="NZ_CAWQDA010000006.1"/>
</dbReference>
<dbReference type="EMBL" id="AGWR01000014">
    <property type="protein sequence ID" value="EKB28440.1"/>
    <property type="molecule type" value="Genomic_DNA"/>
</dbReference>
<dbReference type="Pfam" id="PF16162">
    <property type="entry name" value="KwaB"/>
    <property type="match status" value="1"/>
</dbReference>
<name>K1J9Y8_9GAMM</name>
<dbReference type="InterPro" id="IPR032359">
    <property type="entry name" value="KwaB-like"/>
</dbReference>
<comment type="caution">
    <text evidence="1">The sequence shown here is derived from an EMBL/GenBank/DDBJ whole genome shotgun (WGS) entry which is preliminary data.</text>
</comment>
<dbReference type="AlphaFoldDB" id="K1J9Y8"/>
<dbReference type="InterPro" id="IPR048119">
    <property type="entry name" value="KwaB"/>
</dbReference>
<proteinExistence type="predicted"/>
<dbReference type="HOGENOM" id="CLU_072990_0_0_6"/>
<sequence length="329" mass="37597">MTTIENLKRGVSSTISSNGCSAEFFFLFDDKNGMRVKSVDINESDHDELEKIFIKSVTDTLLLNDDLTLISLSSADDRRNAIYHYDLDDVPISLTYLKEIINNDKIDSFKLSDDDLSTLEGILILIGNQDSQLALYKHQYPVTLMKPDCGFSLMKPKGNNRFKKLDTDILKISSKFEFIQYDNEYYIFDIRALERFFGFHDAVKNIAVKGVENIKNTNIVMDCNVFNARLDDISFARKLVKSANNSPVLNVIPNSQIINFTQSHPALKGRFKYSKDGLQINLKTKKSQDLFLKLLNDDFLQSELTKKYYDSIAKDSVDINEDRVELAVT</sequence>
<evidence type="ECO:0000313" key="1">
    <source>
        <dbReference type="EMBL" id="EKB28440.1"/>
    </source>
</evidence>
<evidence type="ECO:0008006" key="3">
    <source>
        <dbReference type="Google" id="ProtNLM"/>
    </source>
</evidence>
<reference evidence="1 2" key="1">
    <citation type="submission" date="2012-06" db="EMBL/GenBank/DDBJ databases">
        <title>The Genome Sequence of Aeromonas hydrophila SSU.</title>
        <authorList>
            <consortium name="The Broad Institute Genome Sequencing Platform"/>
            <person name="Earl A."/>
            <person name="Ward D."/>
            <person name="Feldgarden M."/>
            <person name="Gevers D."/>
            <person name="Chopra A."/>
            <person name="Walker B."/>
            <person name="Young S.K."/>
            <person name="Zeng Q."/>
            <person name="Gargeya S."/>
            <person name="Fitzgerald M."/>
            <person name="Haas B."/>
            <person name="Abouelleil A."/>
            <person name="Alvarado L."/>
            <person name="Arachchi H.M."/>
            <person name="Berlin A.M."/>
            <person name="Chapman S.B."/>
            <person name="Goldberg J."/>
            <person name="Griggs A."/>
            <person name="Gujja S."/>
            <person name="Hansen M."/>
            <person name="Howarth C."/>
            <person name="Imamovic A."/>
            <person name="Larimer J."/>
            <person name="McCowan C."/>
            <person name="Montmayeur A."/>
            <person name="Murphy C."/>
            <person name="Neiman D."/>
            <person name="Pearson M."/>
            <person name="Priest M."/>
            <person name="Roberts A."/>
            <person name="Saif S."/>
            <person name="Shea T."/>
            <person name="Sisk P."/>
            <person name="Sykes S."/>
            <person name="Wortman J."/>
            <person name="Nusbaum C."/>
            <person name="Birren B."/>
        </authorList>
    </citation>
    <scope>NUCLEOTIDE SEQUENCE [LARGE SCALE GENOMIC DNA]</scope>
    <source>
        <strain evidence="1 2">SSU</strain>
    </source>
</reference>